<evidence type="ECO:0000256" key="4">
    <source>
        <dbReference type="SAM" id="SignalP"/>
    </source>
</evidence>
<organism evidence="5 8">
    <name type="scientific">Xanthomonas sontii</name>
    <dbReference type="NCBI Taxonomy" id="2650745"/>
    <lineage>
        <taxon>Bacteria</taxon>
        <taxon>Pseudomonadati</taxon>
        <taxon>Pseudomonadota</taxon>
        <taxon>Gammaproteobacteria</taxon>
        <taxon>Lysobacterales</taxon>
        <taxon>Lysobacteraceae</taxon>
        <taxon>Xanthomonas</taxon>
    </lineage>
</organism>
<name>A0A6N7QIU9_9XANT</name>
<evidence type="ECO:0000256" key="1">
    <source>
        <dbReference type="ARBA" id="ARBA00022737"/>
    </source>
</evidence>
<dbReference type="Proteomes" id="UP000437931">
    <property type="component" value="Unassembled WGS sequence"/>
</dbReference>
<dbReference type="SMART" id="SM00248">
    <property type="entry name" value="ANK"/>
    <property type="match status" value="2"/>
</dbReference>
<dbReference type="PANTHER" id="PTHR24201">
    <property type="entry name" value="ANK_REP_REGION DOMAIN-CONTAINING PROTEIN"/>
    <property type="match status" value="1"/>
</dbReference>
<dbReference type="EMBL" id="WJPM01000007">
    <property type="protein sequence ID" value="MRH75034.1"/>
    <property type="molecule type" value="Genomic_DNA"/>
</dbReference>
<comment type="caution">
    <text evidence="5">The sequence shown here is derived from an EMBL/GenBank/DDBJ whole genome shotgun (WGS) entry which is preliminary data.</text>
</comment>
<gene>
    <name evidence="5" type="ORF">GIY21_10405</name>
    <name evidence="6" type="ORF">GIY22_10400</name>
</gene>
<reference evidence="7 8" key="1">
    <citation type="submission" date="2019-11" db="EMBL/GenBank/DDBJ databases">
        <title>First report of rice panicle blight caused by Xanthomonas sp. in Iran.</title>
        <authorList>
            <person name="Mirghasempour S.A."/>
            <person name="Huang S."/>
            <person name="Brady C.L."/>
            <person name="Studholme D.J."/>
        </authorList>
    </citation>
    <scope>NUCLEOTIDE SEQUENCE [LARGE SCALE GENOMIC DNA]</scope>
    <source>
        <strain evidence="5 8">ASD011</strain>
        <strain evidence="7">SAM114</strain>
    </source>
</reference>
<evidence type="ECO:0000256" key="2">
    <source>
        <dbReference type="ARBA" id="ARBA00023043"/>
    </source>
</evidence>
<keyword evidence="7" id="KW-1185">Reference proteome</keyword>
<dbReference type="Proteomes" id="UP000439314">
    <property type="component" value="Unassembled WGS sequence"/>
</dbReference>
<dbReference type="InterPro" id="IPR002110">
    <property type="entry name" value="Ankyrin_rpt"/>
</dbReference>
<dbReference type="InterPro" id="IPR036770">
    <property type="entry name" value="Ankyrin_rpt-contain_sf"/>
</dbReference>
<evidence type="ECO:0000313" key="7">
    <source>
        <dbReference type="Proteomes" id="UP000437931"/>
    </source>
</evidence>
<dbReference type="Gene3D" id="1.25.40.20">
    <property type="entry name" value="Ankyrin repeat-containing domain"/>
    <property type="match status" value="1"/>
</dbReference>
<evidence type="ECO:0000313" key="6">
    <source>
        <dbReference type="EMBL" id="MRH75034.1"/>
    </source>
</evidence>
<dbReference type="PANTHER" id="PTHR24201:SF15">
    <property type="entry name" value="ANKYRIN REPEAT DOMAIN-CONTAINING PROTEIN 66"/>
    <property type="match status" value="1"/>
</dbReference>
<feature type="chain" id="PRO_5026680980" evidence="4">
    <location>
        <begin position="22"/>
        <end position="137"/>
    </location>
</feature>
<keyword evidence="1" id="KW-0677">Repeat</keyword>
<dbReference type="RefSeq" id="WP_081616361.1">
    <property type="nucleotide sequence ID" value="NZ_CP132342.1"/>
</dbReference>
<accession>A0A6N7QIU9</accession>
<feature type="repeat" description="ANK" evidence="3">
    <location>
        <begin position="78"/>
        <end position="110"/>
    </location>
</feature>
<dbReference type="SUPFAM" id="SSF48403">
    <property type="entry name" value="Ankyrin repeat"/>
    <property type="match status" value="1"/>
</dbReference>
<protein>
    <submittedName>
        <fullName evidence="5">Uncharacterized protein</fullName>
    </submittedName>
</protein>
<evidence type="ECO:0000256" key="3">
    <source>
        <dbReference type="PROSITE-ProRule" id="PRU00023"/>
    </source>
</evidence>
<dbReference type="PROSITE" id="PS50088">
    <property type="entry name" value="ANK_REPEAT"/>
    <property type="match status" value="1"/>
</dbReference>
<feature type="signal peptide" evidence="4">
    <location>
        <begin position="1"/>
        <end position="21"/>
    </location>
</feature>
<keyword evidence="2 3" id="KW-0040">ANK repeat</keyword>
<dbReference type="AlphaFoldDB" id="A0A6N7QIU9"/>
<dbReference type="InterPro" id="IPR050776">
    <property type="entry name" value="Ank_Repeat/CDKN_Inhibitor"/>
</dbReference>
<evidence type="ECO:0000313" key="8">
    <source>
        <dbReference type="Proteomes" id="UP000439314"/>
    </source>
</evidence>
<sequence length="137" mass="14672">MKRVSLLAVLALSVLPPAVDAKDLFAKDRCKAAYEYHFLNRAVAFEDWTGVEILLEGGADPNGRGYAQITECVRLPGEFSSPLALAVRNGNADLVRLLLKYGADPNLPEGESVTPTGIARGMASPAILQLLLEHGGR</sequence>
<dbReference type="PROSITE" id="PS50297">
    <property type="entry name" value="ANK_REP_REGION"/>
    <property type="match status" value="1"/>
</dbReference>
<keyword evidence="4" id="KW-0732">Signal</keyword>
<dbReference type="EMBL" id="WJPN01000007">
    <property type="protein sequence ID" value="MRH00702.1"/>
    <property type="molecule type" value="Genomic_DNA"/>
</dbReference>
<dbReference type="Pfam" id="PF13857">
    <property type="entry name" value="Ank_5"/>
    <property type="match status" value="1"/>
</dbReference>
<proteinExistence type="predicted"/>
<reference evidence="6" key="2">
    <citation type="journal article" date="2020" name="Plant Dis.">
        <title>A Grain Rot of Rice in Iran Caused by a Xanthomonas Strain Closely Related to X. sacchari.</title>
        <authorList>
            <person name="Mirghasempour S.A."/>
            <person name="Huang S."/>
            <person name="Studholme D.J."/>
            <person name="Brady C.L."/>
        </authorList>
    </citation>
    <scope>NUCLEOTIDE SEQUENCE</scope>
    <source>
        <strain evidence="6">SAM114</strain>
    </source>
</reference>
<evidence type="ECO:0000313" key="5">
    <source>
        <dbReference type="EMBL" id="MRH00702.1"/>
    </source>
</evidence>